<protein>
    <recommendedName>
        <fullName evidence="1">PIN domain-containing protein</fullName>
    </recommendedName>
</protein>
<dbReference type="PANTHER" id="PTHR39677:SF4">
    <property type="entry name" value="RIBONUCLEASE VAPC6"/>
    <property type="match status" value="1"/>
</dbReference>
<reference evidence="2 3" key="1">
    <citation type="journal article" date="2016" name="Nat. Commun.">
        <title>Thousands of microbial genomes shed light on interconnected biogeochemical processes in an aquifer system.</title>
        <authorList>
            <person name="Anantharaman K."/>
            <person name="Brown C.T."/>
            <person name="Hug L.A."/>
            <person name="Sharon I."/>
            <person name="Castelle C.J."/>
            <person name="Probst A.J."/>
            <person name="Thomas B.C."/>
            <person name="Singh A."/>
            <person name="Wilkins M.J."/>
            <person name="Karaoz U."/>
            <person name="Brodie E.L."/>
            <person name="Williams K.H."/>
            <person name="Hubbard S.S."/>
            <person name="Banfield J.F."/>
        </authorList>
    </citation>
    <scope>NUCLEOTIDE SEQUENCE [LARGE SCALE GENOMIC DNA]</scope>
</reference>
<dbReference type="Proteomes" id="UP000176609">
    <property type="component" value="Unassembled WGS sequence"/>
</dbReference>
<sequence>MTDKVYLDANILIAHQVSNHQYHTRAMDIIDRIWKKRHSFVISSLTWDEFFYGLIFILQSVAKDKTKTSFDLHTQVISEATEKVFSWERLELVEFRHNPTEVKIVLKNMQRYNLRPRDAFHLCIMQQQNIRQIATFDHDFNRIKEKGGLIILG</sequence>
<organism evidence="2 3">
    <name type="scientific">Candidatus Gottesmanbacteria bacterium RIFCSPLOWO2_01_FULL_39_12b</name>
    <dbReference type="NCBI Taxonomy" id="1798388"/>
    <lineage>
        <taxon>Bacteria</taxon>
        <taxon>Candidatus Gottesmaniibacteriota</taxon>
    </lineage>
</organism>
<name>A0A1F6AP38_9BACT</name>
<gene>
    <name evidence="2" type="ORF">A2960_06255</name>
</gene>
<dbReference type="InterPro" id="IPR029060">
    <property type="entry name" value="PIN-like_dom_sf"/>
</dbReference>
<dbReference type="EMBL" id="MFJR01000009">
    <property type="protein sequence ID" value="OGG26451.1"/>
    <property type="molecule type" value="Genomic_DNA"/>
</dbReference>
<evidence type="ECO:0000259" key="1">
    <source>
        <dbReference type="Pfam" id="PF01850"/>
    </source>
</evidence>
<dbReference type="AlphaFoldDB" id="A0A1F6AP38"/>
<accession>A0A1F6AP38</accession>
<proteinExistence type="predicted"/>
<dbReference type="SUPFAM" id="SSF88723">
    <property type="entry name" value="PIN domain-like"/>
    <property type="match status" value="1"/>
</dbReference>
<dbReference type="Gene3D" id="3.40.50.1010">
    <property type="entry name" value="5'-nuclease"/>
    <property type="match status" value="1"/>
</dbReference>
<dbReference type="PANTHER" id="PTHR39677">
    <property type="entry name" value="RIBONUCLEASE VAPC6"/>
    <property type="match status" value="1"/>
</dbReference>
<comment type="caution">
    <text evidence="2">The sequence shown here is derived from an EMBL/GenBank/DDBJ whole genome shotgun (WGS) entry which is preliminary data.</text>
</comment>
<evidence type="ECO:0000313" key="2">
    <source>
        <dbReference type="EMBL" id="OGG26451.1"/>
    </source>
</evidence>
<dbReference type="Pfam" id="PF01850">
    <property type="entry name" value="PIN"/>
    <property type="match status" value="1"/>
</dbReference>
<evidence type="ECO:0000313" key="3">
    <source>
        <dbReference type="Proteomes" id="UP000176609"/>
    </source>
</evidence>
<feature type="domain" description="PIN" evidence="1">
    <location>
        <begin position="5"/>
        <end position="145"/>
    </location>
</feature>
<dbReference type="InterPro" id="IPR002716">
    <property type="entry name" value="PIN_dom"/>
</dbReference>